<protein>
    <recommendedName>
        <fullName evidence="3">Essential protein Yae1 N-terminal domain-containing protein</fullName>
    </recommendedName>
</protein>
<reference evidence="4 5" key="1">
    <citation type="submission" date="2019-02" db="EMBL/GenBank/DDBJ databases">
        <title>Genome sequencing of the rare red list fungi Bondarzewia mesenterica.</title>
        <authorList>
            <person name="Buettner E."/>
            <person name="Kellner H."/>
        </authorList>
    </citation>
    <scope>NUCLEOTIDE SEQUENCE [LARGE SCALE GENOMIC DNA]</scope>
    <source>
        <strain evidence="4 5">DSM 108281</strain>
    </source>
</reference>
<organism evidence="4 5">
    <name type="scientific">Bondarzewia mesenterica</name>
    <dbReference type="NCBI Taxonomy" id="1095465"/>
    <lineage>
        <taxon>Eukaryota</taxon>
        <taxon>Fungi</taxon>
        <taxon>Dikarya</taxon>
        <taxon>Basidiomycota</taxon>
        <taxon>Agaricomycotina</taxon>
        <taxon>Agaricomycetes</taxon>
        <taxon>Russulales</taxon>
        <taxon>Bondarzewiaceae</taxon>
        <taxon>Bondarzewia</taxon>
    </lineage>
</organism>
<dbReference type="Pfam" id="PF09811">
    <property type="entry name" value="Yae1_N"/>
    <property type="match status" value="1"/>
</dbReference>
<dbReference type="Proteomes" id="UP000310158">
    <property type="component" value="Unassembled WGS sequence"/>
</dbReference>
<dbReference type="InterPro" id="IPR019191">
    <property type="entry name" value="Essential_protein_Yae1_N"/>
</dbReference>
<dbReference type="InterPro" id="IPR052436">
    <property type="entry name" value="LTO1_adapter"/>
</dbReference>
<keyword evidence="5" id="KW-1185">Reference proteome</keyword>
<evidence type="ECO:0000313" key="5">
    <source>
        <dbReference type="Proteomes" id="UP000310158"/>
    </source>
</evidence>
<sequence>MADFDLEELVHVEQTFYDSGYADGFAHGRIHGLIEGRALGREKGFEMWEEVGFYEGFARTWIALRALHHARHLLELTSRFPRSNPAPSSASADEGTDITALQRQIRSRYKTLCATLGVRASPRAASAGDDNADDEGGAGGGEKRKRSVWKVDGPPVPKREQVVAPMERGTRGSCVNVFCLTELGLLVTRLRTDQSWSRGTSSLIKIRVWGLDWELRRIRVCAIPGGNAVLELVPGSASQSLLWMRETDLLTRGHQPLFAEFGNALRRFGAGAGTSFSHSPYSVVC</sequence>
<name>A0A4S4KWZ8_9AGAM</name>
<evidence type="ECO:0000259" key="3">
    <source>
        <dbReference type="Pfam" id="PF09811"/>
    </source>
</evidence>
<dbReference type="PANTHER" id="PTHR28532:SF1">
    <property type="entry name" value="ORAL CANCER OVEREXPRESSED 1"/>
    <property type="match status" value="1"/>
</dbReference>
<gene>
    <name evidence="4" type="ORF">EW146_g10456</name>
</gene>
<comment type="similarity">
    <text evidence="1">Belongs to the LTO1 family.</text>
</comment>
<proteinExistence type="inferred from homology"/>
<evidence type="ECO:0000256" key="2">
    <source>
        <dbReference type="SAM" id="MobiDB-lite"/>
    </source>
</evidence>
<dbReference type="AlphaFoldDB" id="A0A4S4KWZ8"/>
<feature type="region of interest" description="Disordered" evidence="2">
    <location>
        <begin position="123"/>
        <end position="156"/>
    </location>
</feature>
<evidence type="ECO:0000313" key="4">
    <source>
        <dbReference type="EMBL" id="THH03366.1"/>
    </source>
</evidence>
<dbReference type="EMBL" id="SGPL01001361">
    <property type="protein sequence ID" value="THH03366.1"/>
    <property type="molecule type" value="Genomic_DNA"/>
</dbReference>
<evidence type="ECO:0000256" key="1">
    <source>
        <dbReference type="ARBA" id="ARBA00038090"/>
    </source>
</evidence>
<accession>A0A4S4KWZ8</accession>
<dbReference type="OrthoDB" id="48036at2759"/>
<feature type="domain" description="Essential protein Yae1 N-terminal" evidence="3">
    <location>
        <begin position="20"/>
        <end position="58"/>
    </location>
</feature>
<dbReference type="PANTHER" id="PTHR28532">
    <property type="entry name" value="GEO13458P1"/>
    <property type="match status" value="1"/>
</dbReference>
<comment type="caution">
    <text evidence="4">The sequence shown here is derived from an EMBL/GenBank/DDBJ whole genome shotgun (WGS) entry which is preliminary data.</text>
</comment>